<reference evidence="1" key="7">
    <citation type="journal article" date="2005" name="Science">
        <title>The Transcriptional Landscape of the Mammalian Genome.</title>
        <authorList>
            <consortium name="The FANTOM Consortium"/>
            <consortium name="Riken Genome Exploration Research Group and Genome Science Group (Genome Network Project Core Group)"/>
        </authorList>
    </citation>
    <scope>NUCLEOTIDE SEQUENCE</scope>
    <source>
        <strain evidence="1">C57BL/6J</strain>
        <tissue evidence="1">Head</tissue>
    </source>
</reference>
<evidence type="ECO:0000313" key="2">
    <source>
        <dbReference type="MGI" id="MGI:1347463"/>
    </source>
</evidence>
<protein>
    <submittedName>
        <fullName evidence="1">Uncharacterized protein</fullName>
    </submittedName>
</protein>
<dbReference type="AlphaFoldDB" id="Q3UQ37"/>
<reference evidence="1" key="6">
    <citation type="submission" date="2004-03" db="EMBL/GenBank/DDBJ databases">
        <authorList>
            <person name="Arakawa T."/>
            <person name="Carninci P."/>
            <person name="Fukuda S."/>
            <person name="Hashizume W."/>
            <person name="Hayashida K."/>
            <person name="Hori F."/>
            <person name="Iida J."/>
            <person name="Imamura K."/>
            <person name="Imotani K."/>
            <person name="Itoh M."/>
            <person name="Kanagawa S."/>
            <person name="Kawai J."/>
            <person name="Kojima M."/>
            <person name="Konno H."/>
            <person name="Murata M."/>
            <person name="Nakamura M."/>
            <person name="Ninomiya N."/>
            <person name="Nishiyori H."/>
            <person name="Nomura K."/>
            <person name="Ohno M."/>
            <person name="Sakazume N."/>
            <person name="Sano H."/>
            <person name="Sasaki D."/>
            <person name="Shibata K."/>
            <person name="Shiraki T."/>
            <person name="Tagami M."/>
            <person name="Tagami Y."/>
            <person name="Waki K."/>
            <person name="Watahiki A."/>
            <person name="Muramatsu M."/>
            <person name="Hayashizaki Y."/>
        </authorList>
    </citation>
    <scope>NUCLEOTIDE SEQUENCE</scope>
    <source>
        <strain evidence="1">C57BL/6J</strain>
        <tissue evidence="1">Head</tissue>
    </source>
</reference>
<dbReference type="EMBL" id="AK142838">
    <property type="protein sequence ID" value="BAE25207.1"/>
    <property type="molecule type" value="mRNA"/>
</dbReference>
<reference evidence="1" key="5">
    <citation type="journal article" date="2002" name="Nature">
        <title>Analysis of the mouse transcriptome based on functional annotation of 60,770 full-length cDNAs.</title>
        <authorList>
            <consortium name="The FANTOM Consortium and the RIKEN Genome Exploration Research Group Phase I and II Team"/>
        </authorList>
    </citation>
    <scope>NUCLEOTIDE SEQUENCE</scope>
    <source>
        <strain evidence="1">C57BL/6J</strain>
        <tissue evidence="1">Head</tissue>
    </source>
</reference>
<gene>
    <name evidence="2" type="primary">Foxd1</name>
</gene>
<evidence type="ECO:0000313" key="1">
    <source>
        <dbReference type="EMBL" id="BAE25207.1"/>
    </source>
</evidence>
<sequence length="107" mass="11775">MGGLVSFAPPGPRRPRAPHFRRFGFLDQTVLGDSWGAAQFSSEGPSIYAKSPYAATLTWGGKEGSRSVLALGISLTFDKLRKKQNKTSKIIKTKPFLRCRDSQVQAF</sequence>
<reference evidence="1" key="1">
    <citation type="journal article" date="1999" name="Methods Enzymol.">
        <title>High-efficiency full-length cDNA cloning.</title>
        <authorList>
            <person name="Carninci P."/>
            <person name="Hayashizaki Y."/>
        </authorList>
    </citation>
    <scope>NUCLEOTIDE SEQUENCE</scope>
    <source>
        <strain evidence="1">C57BL/6J</strain>
        <tissue evidence="1">Head</tissue>
    </source>
</reference>
<accession>Q3UQ37</accession>
<dbReference type="AGR" id="MGI:1347463"/>
<reference evidence="1" key="2">
    <citation type="journal article" date="2000" name="Genome Res.">
        <title>Normalization and subtraction of cap-trapper-selected cDNAs to prepare full-length cDNA libraries for rapid discovery of new genes.</title>
        <authorList>
            <person name="Carninci P."/>
            <person name="Shibata Y."/>
            <person name="Hayatsu N."/>
            <person name="Sugahara Y."/>
            <person name="Shibata K."/>
            <person name="Itoh M."/>
            <person name="Konno H."/>
            <person name="Okazaki Y."/>
            <person name="Muramatsu M."/>
            <person name="Hayashizaki Y."/>
        </authorList>
    </citation>
    <scope>NUCLEOTIDE SEQUENCE</scope>
    <source>
        <strain evidence="1">C57BL/6J</strain>
        <tissue evidence="1">Head</tissue>
    </source>
</reference>
<name>Q3UQ37_MOUSE</name>
<reference evidence="1" key="3">
    <citation type="journal article" date="2000" name="Genome Res.">
        <title>RIKEN integrated sequence analysis (RISA) system--384-format sequencing pipeline with 384 multicapillary sequencer.</title>
        <authorList>
            <person name="Shibata K."/>
            <person name="Itoh M."/>
            <person name="Aizawa K."/>
            <person name="Nagaoka S."/>
            <person name="Sasaki N."/>
            <person name="Carninci P."/>
            <person name="Konno H."/>
            <person name="Akiyama J."/>
            <person name="Nishi K."/>
            <person name="Kitsunai T."/>
            <person name="Tashiro H."/>
            <person name="Itoh M."/>
            <person name="Sumi N."/>
            <person name="Ishii Y."/>
            <person name="Nakamura S."/>
            <person name="Hazama M."/>
            <person name="Nishine T."/>
            <person name="Harada A."/>
            <person name="Yamamoto R."/>
            <person name="Matsumoto H."/>
            <person name="Sakaguchi S."/>
            <person name="Ikegami T."/>
            <person name="Kashiwagi K."/>
            <person name="Fujiwake S."/>
            <person name="Inoue K."/>
            <person name="Togawa Y."/>
            <person name="Izawa M."/>
            <person name="Ohara E."/>
            <person name="Watahiki M."/>
            <person name="Yoneda Y."/>
            <person name="Ishikawa T."/>
            <person name="Ozawa K."/>
            <person name="Tanaka T."/>
            <person name="Matsuura S."/>
            <person name="Kawai J."/>
            <person name="Okazaki Y."/>
            <person name="Muramatsu M."/>
            <person name="Inoue Y."/>
            <person name="Kira A."/>
            <person name="Hayashizaki Y."/>
        </authorList>
    </citation>
    <scope>NUCLEOTIDE SEQUENCE</scope>
    <source>
        <strain evidence="1">C57BL/6J</strain>
        <tissue evidence="1">Head</tissue>
    </source>
</reference>
<dbReference type="MGI" id="MGI:1347463">
    <property type="gene designation" value="Foxd1"/>
</dbReference>
<organism evidence="1">
    <name type="scientific">Mus musculus</name>
    <name type="common">Mouse</name>
    <dbReference type="NCBI Taxonomy" id="10090"/>
    <lineage>
        <taxon>Eukaryota</taxon>
        <taxon>Metazoa</taxon>
        <taxon>Chordata</taxon>
        <taxon>Craniata</taxon>
        <taxon>Vertebrata</taxon>
        <taxon>Euteleostomi</taxon>
        <taxon>Mammalia</taxon>
        <taxon>Eutheria</taxon>
        <taxon>Euarchontoglires</taxon>
        <taxon>Glires</taxon>
        <taxon>Rodentia</taxon>
        <taxon>Myomorpha</taxon>
        <taxon>Muroidea</taxon>
        <taxon>Muridae</taxon>
        <taxon>Murinae</taxon>
        <taxon>Mus</taxon>
        <taxon>Mus</taxon>
    </lineage>
</organism>
<reference evidence="1" key="4">
    <citation type="journal article" date="2001" name="Nature">
        <title>Functional annotation of a full-length mouse cDNA collection.</title>
        <authorList>
            <consortium name="The RIKEN Genome Exploration Research Group Phase II Team and the FANTOM Consortium"/>
        </authorList>
    </citation>
    <scope>NUCLEOTIDE SEQUENCE</scope>
    <source>
        <strain evidence="1">C57BL/6J</strain>
        <tissue evidence="1">Head</tissue>
    </source>
</reference>
<reference evidence="1" key="8">
    <citation type="journal article" date="2005" name="Science">
        <title>Antisense Transcription in the Mammalian Transcriptome.</title>
        <authorList>
            <consortium name="RIKEN Genome Exploration Research Group and Genome Science Group (Genome Network Project Core Group) and the FANTOM Consortium"/>
        </authorList>
    </citation>
    <scope>NUCLEOTIDE SEQUENCE</scope>
    <source>
        <strain evidence="1">C57BL/6J</strain>
        <tissue evidence="1">Head</tissue>
    </source>
</reference>
<proteinExistence type="evidence at transcript level"/>